<evidence type="ECO:0000313" key="2">
    <source>
        <dbReference type="Proteomes" id="UP000291084"/>
    </source>
</evidence>
<evidence type="ECO:0000313" key="1">
    <source>
        <dbReference type="EMBL" id="BAT75454.1"/>
    </source>
</evidence>
<keyword evidence="2" id="KW-1185">Reference proteome</keyword>
<name>A0A0S3R4C8_PHAAN</name>
<dbReference type="AlphaFoldDB" id="A0A0S3R4C8"/>
<sequence length="118" mass="13221">MAEDSSLRNLNCFAMNASMARWNSSLLSLSCGYKFSCGFSSRFSVSDRRRFRLRGVFRLSPFQFSDLLRRYFAAGSTLGRPWTVSAMTCLSWNSGSGCTRGGGAWSTVTGVRELRKSW</sequence>
<organism evidence="1 2">
    <name type="scientific">Vigna angularis var. angularis</name>
    <dbReference type="NCBI Taxonomy" id="157739"/>
    <lineage>
        <taxon>Eukaryota</taxon>
        <taxon>Viridiplantae</taxon>
        <taxon>Streptophyta</taxon>
        <taxon>Embryophyta</taxon>
        <taxon>Tracheophyta</taxon>
        <taxon>Spermatophyta</taxon>
        <taxon>Magnoliopsida</taxon>
        <taxon>eudicotyledons</taxon>
        <taxon>Gunneridae</taxon>
        <taxon>Pentapetalae</taxon>
        <taxon>rosids</taxon>
        <taxon>fabids</taxon>
        <taxon>Fabales</taxon>
        <taxon>Fabaceae</taxon>
        <taxon>Papilionoideae</taxon>
        <taxon>50 kb inversion clade</taxon>
        <taxon>NPAAA clade</taxon>
        <taxon>indigoferoid/millettioid clade</taxon>
        <taxon>Phaseoleae</taxon>
        <taxon>Vigna</taxon>
    </lineage>
</organism>
<proteinExistence type="predicted"/>
<dbReference type="Proteomes" id="UP000291084">
    <property type="component" value="Chromosome 1"/>
</dbReference>
<reference evidence="1 2" key="1">
    <citation type="journal article" date="2015" name="Sci. Rep.">
        <title>The power of single molecule real-time sequencing technology in the de novo assembly of a eukaryotic genome.</title>
        <authorList>
            <person name="Sakai H."/>
            <person name="Naito K."/>
            <person name="Ogiso-Tanaka E."/>
            <person name="Takahashi Y."/>
            <person name="Iseki K."/>
            <person name="Muto C."/>
            <person name="Satou K."/>
            <person name="Teruya K."/>
            <person name="Shiroma A."/>
            <person name="Shimoji M."/>
            <person name="Hirano T."/>
            <person name="Itoh T."/>
            <person name="Kaga A."/>
            <person name="Tomooka N."/>
        </authorList>
    </citation>
    <scope>NUCLEOTIDE SEQUENCE [LARGE SCALE GENOMIC DNA]</scope>
    <source>
        <strain evidence="2">cv. Shumari</strain>
    </source>
</reference>
<protein>
    <submittedName>
        <fullName evidence="1">Uncharacterized protein</fullName>
    </submittedName>
</protein>
<dbReference type="EMBL" id="AP015034">
    <property type="protein sequence ID" value="BAT75454.1"/>
    <property type="molecule type" value="Genomic_DNA"/>
</dbReference>
<gene>
    <name evidence="1" type="primary">Vigan.01G332100</name>
    <name evidence="1" type="ORF">VIGAN_01332100</name>
</gene>
<accession>A0A0S3R4C8</accession>